<accession>A0ABN8UPY2</accession>
<dbReference type="RefSeq" id="WP_261594691.1">
    <property type="nucleotide sequence ID" value="NZ_CAMAPD010000019.1"/>
</dbReference>
<evidence type="ECO:0000313" key="2">
    <source>
        <dbReference type="Proteomes" id="UP001152485"/>
    </source>
</evidence>
<organism evidence="1 2">
    <name type="scientific">Pseudoalteromonas holothuriae</name>
    <dbReference type="NCBI Taxonomy" id="2963714"/>
    <lineage>
        <taxon>Bacteria</taxon>
        <taxon>Pseudomonadati</taxon>
        <taxon>Pseudomonadota</taxon>
        <taxon>Gammaproteobacteria</taxon>
        <taxon>Alteromonadales</taxon>
        <taxon>Pseudoalteromonadaceae</taxon>
        <taxon>Pseudoalteromonas</taxon>
    </lineage>
</organism>
<sequence length="129" mass="14113">MNSRALVFMLSIYLLAGCKHSQSVNTQPALLIDTSPEVKAIIQAAIVTLKGGVAPQLADNVFINRSTLLLERGMNTSGHDPILGMHDLSVTRFELQMRHGQCVLYYPKKEAYLNLDGVECVAVEATAQK</sequence>
<evidence type="ECO:0008006" key="3">
    <source>
        <dbReference type="Google" id="ProtNLM"/>
    </source>
</evidence>
<comment type="caution">
    <text evidence="1">The sequence shown here is derived from an EMBL/GenBank/DDBJ whole genome shotgun (WGS) entry which is preliminary data.</text>
</comment>
<dbReference type="Proteomes" id="UP001152485">
    <property type="component" value="Unassembled WGS sequence"/>
</dbReference>
<name>A0ABN8UPY2_9GAMM</name>
<dbReference type="PROSITE" id="PS51257">
    <property type="entry name" value="PROKAR_LIPOPROTEIN"/>
    <property type="match status" value="1"/>
</dbReference>
<proteinExistence type="predicted"/>
<evidence type="ECO:0000313" key="1">
    <source>
        <dbReference type="EMBL" id="CAH9065637.1"/>
    </source>
</evidence>
<dbReference type="EMBL" id="CAMAPD010000019">
    <property type="protein sequence ID" value="CAH9065637.1"/>
    <property type="molecule type" value="Genomic_DNA"/>
</dbReference>
<reference evidence="1 2" key="1">
    <citation type="submission" date="2022-07" db="EMBL/GenBank/DDBJ databases">
        <authorList>
            <person name="Criscuolo A."/>
        </authorList>
    </citation>
    <scope>NUCLEOTIDE SEQUENCE [LARGE SCALE GENOMIC DNA]</scope>
    <source>
        <strain evidence="2">CIP 111951</strain>
    </source>
</reference>
<gene>
    <name evidence="1" type="ORF">PSECIP111951_03405</name>
</gene>
<protein>
    <recommendedName>
        <fullName evidence="3">Lipoprotein</fullName>
    </recommendedName>
</protein>